<name>A0A8T1W062_9STRA</name>
<evidence type="ECO:0000313" key="2">
    <source>
        <dbReference type="EMBL" id="KAG7386855.1"/>
    </source>
</evidence>
<evidence type="ECO:0000313" key="3">
    <source>
        <dbReference type="Proteomes" id="UP000694044"/>
    </source>
</evidence>
<accession>A0A8T1W062</accession>
<keyword evidence="3" id="KW-1185">Reference proteome</keyword>
<dbReference type="PROSITE" id="PS51257">
    <property type="entry name" value="PROKAR_LIPOPROTEIN"/>
    <property type="match status" value="1"/>
</dbReference>
<reference evidence="2" key="1">
    <citation type="submission" date="2021-02" db="EMBL/GenBank/DDBJ databases">
        <authorList>
            <person name="Palmer J.M."/>
        </authorList>
    </citation>
    <scope>NUCLEOTIDE SEQUENCE</scope>
    <source>
        <strain evidence="2">SCRP734</strain>
    </source>
</reference>
<feature type="compositionally biased region" description="Low complexity" evidence="1">
    <location>
        <begin position="98"/>
        <end position="109"/>
    </location>
</feature>
<dbReference type="Proteomes" id="UP000694044">
    <property type="component" value="Unassembled WGS sequence"/>
</dbReference>
<dbReference type="CDD" id="cd14688">
    <property type="entry name" value="bZIP_YAP"/>
    <property type="match status" value="1"/>
</dbReference>
<dbReference type="EMBL" id="JAGDFM010000091">
    <property type="protein sequence ID" value="KAG7386855.1"/>
    <property type="molecule type" value="Genomic_DNA"/>
</dbReference>
<feature type="region of interest" description="Disordered" evidence="1">
    <location>
        <begin position="82"/>
        <end position="113"/>
    </location>
</feature>
<dbReference type="OrthoDB" id="128223at2759"/>
<comment type="caution">
    <text evidence="2">The sequence shown here is derived from an EMBL/GenBank/DDBJ whole genome shotgun (WGS) entry which is preliminary data.</text>
</comment>
<evidence type="ECO:0000256" key="1">
    <source>
        <dbReference type="SAM" id="MobiDB-lite"/>
    </source>
</evidence>
<feature type="compositionally biased region" description="Polar residues" evidence="1">
    <location>
        <begin position="82"/>
        <end position="92"/>
    </location>
</feature>
<dbReference type="AlphaFoldDB" id="A0A8T1W062"/>
<sequence>MPAQKSDEFGLGTKISTYPQVGAACTRQRLPPFPAFVQTEQEDETHQGEDSPRRFGAVFTRKRSATKLFQAHQLTKLSPVTPQTTAFDSSSPPAVDKTSAVTMASATTSKPKRKRILTEKRRAQCRTNQARYRDRQRGYIRELQNQVVRLRGEVQKLSVERHRLRYGVETKNNVWYVVVEYFRLFRYGYLVPMSQVTVGASSLTDGSTTHLTNLNDQECFLRGAMSPNVALGEWSGIDTLLEQWRRSSAYFGNVQFHLERMELQPSAAMLATASLGLTITEATLRCVFPHLLTSPNGEDVGYGTENSFLCCRLLGERLNCRCSVRFLWDNSVGCVTRLDCTTDLVAPLLRVLGNLQDVNRVLDKALITPSTLLGELQANAA</sequence>
<protein>
    <recommendedName>
        <fullName evidence="4">BZIP domain-containing protein</fullName>
    </recommendedName>
</protein>
<organism evidence="2 3">
    <name type="scientific">Phytophthora pseudosyringae</name>
    <dbReference type="NCBI Taxonomy" id="221518"/>
    <lineage>
        <taxon>Eukaryota</taxon>
        <taxon>Sar</taxon>
        <taxon>Stramenopiles</taxon>
        <taxon>Oomycota</taxon>
        <taxon>Peronosporomycetes</taxon>
        <taxon>Peronosporales</taxon>
        <taxon>Peronosporaceae</taxon>
        <taxon>Phytophthora</taxon>
    </lineage>
</organism>
<gene>
    <name evidence="2" type="ORF">PHYPSEUDO_015165</name>
</gene>
<proteinExistence type="predicted"/>
<evidence type="ECO:0008006" key="4">
    <source>
        <dbReference type="Google" id="ProtNLM"/>
    </source>
</evidence>